<dbReference type="PANTHER" id="PTHR11774:SF11">
    <property type="entry name" value="GERANYLGERANYL TRANSFERASE TYPE-2 SUBUNIT BETA"/>
    <property type="match status" value="1"/>
</dbReference>
<comment type="function">
    <text evidence="8">Catalyzes the transfer of a geranylgeranyl moiety from geranylgeranyl diphosphate to both cysteines of proteins with the C-terminal sequence -XXCC, -XCXC and -CCXX.</text>
</comment>
<comment type="catalytic activity">
    <reaction evidence="7 8">
        <text>geranylgeranyl diphosphate + L-cysteinyl-[protein] = S-geranylgeranyl-L-cysteinyl-[protein] + diphosphate</text>
        <dbReference type="Rhea" id="RHEA:21240"/>
        <dbReference type="Rhea" id="RHEA-COMP:10131"/>
        <dbReference type="Rhea" id="RHEA-COMP:11537"/>
        <dbReference type="ChEBI" id="CHEBI:29950"/>
        <dbReference type="ChEBI" id="CHEBI:33019"/>
        <dbReference type="ChEBI" id="CHEBI:57533"/>
        <dbReference type="ChEBI" id="CHEBI:86021"/>
        <dbReference type="EC" id="2.5.1.60"/>
    </reaction>
</comment>
<evidence type="ECO:0000256" key="3">
    <source>
        <dbReference type="ARBA" id="ARBA00022679"/>
    </source>
</evidence>
<name>A0A9N8V2N8_9GLOM</name>
<organism evidence="10 11">
    <name type="scientific">Diversispora eburnea</name>
    <dbReference type="NCBI Taxonomy" id="1213867"/>
    <lineage>
        <taxon>Eukaryota</taxon>
        <taxon>Fungi</taxon>
        <taxon>Fungi incertae sedis</taxon>
        <taxon>Mucoromycota</taxon>
        <taxon>Glomeromycotina</taxon>
        <taxon>Glomeromycetes</taxon>
        <taxon>Diversisporales</taxon>
        <taxon>Diversisporaceae</taxon>
        <taxon>Diversispora</taxon>
    </lineage>
</organism>
<keyword evidence="3 8" id="KW-0808">Transferase</keyword>
<evidence type="ECO:0000256" key="4">
    <source>
        <dbReference type="ARBA" id="ARBA00022723"/>
    </source>
</evidence>
<comment type="similarity">
    <text evidence="1 8">Belongs to the protein prenyltransferase subunit beta family.</text>
</comment>
<dbReference type="Gene3D" id="1.50.10.20">
    <property type="match status" value="1"/>
</dbReference>
<evidence type="ECO:0000256" key="7">
    <source>
        <dbReference type="ARBA" id="ARBA00047658"/>
    </source>
</evidence>
<dbReference type="AlphaFoldDB" id="A0A9N8V2N8"/>
<evidence type="ECO:0000313" key="10">
    <source>
        <dbReference type="EMBL" id="CAG8435033.1"/>
    </source>
</evidence>
<evidence type="ECO:0000256" key="8">
    <source>
        <dbReference type="RuleBase" id="RU365076"/>
    </source>
</evidence>
<dbReference type="SUPFAM" id="SSF48239">
    <property type="entry name" value="Terpenoid cyclases/Protein prenyltransferases"/>
    <property type="match status" value="1"/>
</dbReference>
<evidence type="ECO:0000256" key="6">
    <source>
        <dbReference type="ARBA" id="ARBA00022833"/>
    </source>
</evidence>
<evidence type="ECO:0000256" key="5">
    <source>
        <dbReference type="ARBA" id="ARBA00022737"/>
    </source>
</evidence>
<dbReference type="CDD" id="cd02894">
    <property type="entry name" value="GGTase-II"/>
    <property type="match status" value="1"/>
</dbReference>
<dbReference type="PANTHER" id="PTHR11774">
    <property type="entry name" value="GERANYLGERANYL TRANSFERASE TYPE BETA SUBUNIT"/>
    <property type="match status" value="1"/>
</dbReference>
<feature type="domain" description="Prenyltransferase alpha-alpha toroid" evidence="9">
    <location>
        <begin position="10"/>
        <end position="224"/>
    </location>
</feature>
<dbReference type="EMBL" id="CAJVPK010000029">
    <property type="protein sequence ID" value="CAG8435033.1"/>
    <property type="molecule type" value="Genomic_DNA"/>
</dbReference>
<keyword evidence="5" id="KW-0677">Repeat</keyword>
<gene>
    <name evidence="10" type="ORF">DEBURN_LOCUS816</name>
</gene>
<feature type="domain" description="Prenyltransferase alpha-alpha toroid" evidence="9">
    <location>
        <begin position="226"/>
        <end position="268"/>
    </location>
</feature>
<evidence type="ECO:0000256" key="1">
    <source>
        <dbReference type="ARBA" id="ARBA00010497"/>
    </source>
</evidence>
<dbReference type="EC" id="2.5.1.60" evidence="8"/>
<keyword evidence="11" id="KW-1185">Reference proteome</keyword>
<sequence>MTSIEKANNLLVDLHVKYIQSLDTKKDDLEYWFTEHLRLSGVYWGLTALDLLKNVNMLNREDVVKYVVSCGFGGHIGHDPHLTHTLYAVQILVIEDALDSVNTEKIIEYVKSRQDPQTGAFTGDEWEEIDTRFSYCAISCLSLLKRLDAIDVKKAIEFIMLCKNFDGGFGNTPGAESHAVFCCVGALAIVNSLHLVDADLLGWWLCERQLKNGGLNGRPEKLEDDPESGGIADRPGDMVDVFHTLFGIAGLSLLGYPDLKSVDPVYCLPKYVVQRIGLAERYHV</sequence>
<dbReference type="Pfam" id="PF00432">
    <property type="entry name" value="Prenyltrans"/>
    <property type="match status" value="2"/>
</dbReference>
<evidence type="ECO:0000313" key="11">
    <source>
        <dbReference type="Proteomes" id="UP000789706"/>
    </source>
</evidence>
<dbReference type="InterPro" id="IPR045089">
    <property type="entry name" value="PGGT1B-like"/>
</dbReference>
<dbReference type="OrthoDB" id="5428259at2759"/>
<dbReference type="Proteomes" id="UP000789706">
    <property type="component" value="Unassembled WGS sequence"/>
</dbReference>
<evidence type="ECO:0000256" key="2">
    <source>
        <dbReference type="ARBA" id="ARBA00022602"/>
    </source>
</evidence>
<dbReference type="GO" id="GO:0004663">
    <property type="term" value="F:Rab geranylgeranyltransferase activity"/>
    <property type="evidence" value="ECO:0007669"/>
    <property type="project" value="UniProtKB-UniRule"/>
</dbReference>
<reference evidence="10" key="1">
    <citation type="submission" date="2021-06" db="EMBL/GenBank/DDBJ databases">
        <authorList>
            <person name="Kallberg Y."/>
            <person name="Tangrot J."/>
            <person name="Rosling A."/>
        </authorList>
    </citation>
    <scope>NUCLEOTIDE SEQUENCE</scope>
    <source>
        <strain evidence="10">AZ414A</strain>
    </source>
</reference>
<dbReference type="GO" id="GO:0005968">
    <property type="term" value="C:Rab-protein geranylgeranyltransferase complex"/>
    <property type="evidence" value="ECO:0007669"/>
    <property type="project" value="UniProtKB-UniRule"/>
</dbReference>
<proteinExistence type="inferred from homology"/>
<dbReference type="InterPro" id="IPR008930">
    <property type="entry name" value="Terpenoid_cyclase/PrenylTrfase"/>
</dbReference>
<comment type="cofactor">
    <cofactor evidence="8">
        <name>Zn(2+)</name>
        <dbReference type="ChEBI" id="CHEBI:29105"/>
    </cofactor>
    <text evidence="8">Binds 1 zinc ion per subunit.</text>
</comment>
<evidence type="ECO:0000259" key="9">
    <source>
        <dbReference type="Pfam" id="PF00432"/>
    </source>
</evidence>
<keyword evidence="4 8" id="KW-0479">Metal-binding</keyword>
<keyword evidence="6 8" id="KW-0862">Zinc</keyword>
<dbReference type="InterPro" id="IPR001330">
    <property type="entry name" value="Prenyltrans"/>
</dbReference>
<protein>
    <recommendedName>
        <fullName evidence="8">Geranylgeranyl transferase type-2 subunit beta</fullName>
        <ecNumber evidence="8">2.5.1.60</ecNumber>
    </recommendedName>
</protein>
<dbReference type="InterPro" id="IPR026873">
    <property type="entry name" value="Ptb1"/>
</dbReference>
<dbReference type="GO" id="GO:0046872">
    <property type="term" value="F:metal ion binding"/>
    <property type="evidence" value="ECO:0007669"/>
    <property type="project" value="UniProtKB-KW"/>
</dbReference>
<comment type="caution">
    <text evidence="10">The sequence shown here is derived from an EMBL/GenBank/DDBJ whole genome shotgun (WGS) entry which is preliminary data.</text>
</comment>
<keyword evidence="2 8" id="KW-0637">Prenyltransferase</keyword>
<accession>A0A9N8V2N8</accession>